<comment type="caution">
    <text evidence="6">The sequence shown here is derived from an EMBL/GenBank/DDBJ whole genome shotgun (WGS) entry which is preliminary data.</text>
</comment>
<dbReference type="InterPro" id="IPR051202">
    <property type="entry name" value="Peptidase_C40"/>
</dbReference>
<sequence>MIAGILLLLTSIFGIALFISISLGGENQFESGMSGEGAGGTAQVSAEVLRYEPLIRKYAEEYGIGEYVGLIMALIQQESGGRHLDVMQSSESIGLPPGTITDPEYSIQIGVKYFAEVMKQAKGDIHLALQAYNFGNGFIGYALERGGYSKEVAIQFSQMMAAKTGWSRYGDSNYVEHVMRYYNSGDGSVVVVGDGTQSFDVEEVHNIMKEFLGLPYVWGGRTPAAGGFDCSGLLEYAFAQVGIDLYGTAQSQYIKTAPVPEDQIKPGDLVFFSTYKSGASHVGMYVGDGKFINANGGNGTSYSSVEEWKNLYPFLGFRRIQ</sequence>
<dbReference type="PANTHER" id="PTHR47053">
    <property type="entry name" value="MUREIN DD-ENDOPEPTIDASE MEPH-RELATED"/>
    <property type="match status" value="1"/>
</dbReference>
<dbReference type="Proteomes" id="UP000037109">
    <property type="component" value="Unassembled WGS sequence"/>
</dbReference>
<dbReference type="AlphaFoldDB" id="A0A0M0G180"/>
<dbReference type="SUPFAM" id="SSF54001">
    <property type="entry name" value="Cysteine proteinases"/>
    <property type="match status" value="1"/>
</dbReference>
<dbReference type="GO" id="GO:0008234">
    <property type="term" value="F:cysteine-type peptidase activity"/>
    <property type="evidence" value="ECO:0007669"/>
    <property type="project" value="UniProtKB-KW"/>
</dbReference>
<keyword evidence="4" id="KW-0788">Thiol protease</keyword>
<dbReference type="Pfam" id="PF13702">
    <property type="entry name" value="Lysozyme_like"/>
    <property type="match status" value="1"/>
</dbReference>
<evidence type="ECO:0000313" key="6">
    <source>
        <dbReference type="EMBL" id="KON83560.1"/>
    </source>
</evidence>
<proteinExistence type="inferred from homology"/>
<dbReference type="Pfam" id="PF00877">
    <property type="entry name" value="NLPC_P60"/>
    <property type="match status" value="1"/>
</dbReference>
<evidence type="ECO:0000313" key="7">
    <source>
        <dbReference type="Proteomes" id="UP000037109"/>
    </source>
</evidence>
<keyword evidence="7" id="KW-1185">Reference proteome</keyword>
<name>A0A0M0G180_SPOGL</name>
<dbReference type="Gene3D" id="3.90.1720.10">
    <property type="entry name" value="endopeptidase domain like (from Nostoc punctiforme)"/>
    <property type="match status" value="1"/>
</dbReference>
<dbReference type="InterPro" id="IPR038765">
    <property type="entry name" value="Papain-like_cys_pep_sf"/>
</dbReference>
<feature type="domain" description="NlpC/P60" evidence="5">
    <location>
        <begin position="198"/>
        <end position="321"/>
    </location>
</feature>
<comment type="similarity">
    <text evidence="1">Belongs to the peptidase C40 family.</text>
</comment>
<dbReference type="InterPro" id="IPR023346">
    <property type="entry name" value="Lysozyme-like_dom_sf"/>
</dbReference>
<keyword evidence="3" id="KW-0378">Hydrolase</keyword>
<protein>
    <recommendedName>
        <fullName evidence="5">NlpC/P60 domain-containing protein</fullName>
    </recommendedName>
</protein>
<evidence type="ECO:0000256" key="3">
    <source>
        <dbReference type="ARBA" id="ARBA00022801"/>
    </source>
</evidence>
<dbReference type="STRING" id="1459.AF332_27470"/>
<reference evidence="7" key="1">
    <citation type="submission" date="2015-07" db="EMBL/GenBank/DDBJ databases">
        <title>Fjat-10036 dsm4.</title>
        <authorList>
            <person name="Liu B."/>
            <person name="Wang J."/>
            <person name="Zhu Y."/>
            <person name="Liu G."/>
            <person name="Chen Q."/>
            <person name="Chen Z."/>
            <person name="Lan J."/>
            <person name="Che J."/>
            <person name="Ge C."/>
            <person name="Shi H."/>
            <person name="Pan Z."/>
            <person name="Liu X."/>
        </authorList>
    </citation>
    <scope>NUCLEOTIDE SEQUENCE [LARGE SCALE GENOMIC DNA]</scope>
    <source>
        <strain evidence="7">DSM 4</strain>
    </source>
</reference>
<dbReference type="EMBL" id="LGUF01000010">
    <property type="protein sequence ID" value="KON83560.1"/>
    <property type="molecule type" value="Genomic_DNA"/>
</dbReference>
<dbReference type="Gene3D" id="1.10.530.10">
    <property type="match status" value="1"/>
</dbReference>
<dbReference type="PATRIC" id="fig|1459.3.peg.6055"/>
<dbReference type="CDD" id="cd16891">
    <property type="entry name" value="CwlT-like"/>
    <property type="match status" value="1"/>
</dbReference>
<evidence type="ECO:0000256" key="2">
    <source>
        <dbReference type="ARBA" id="ARBA00022670"/>
    </source>
</evidence>
<dbReference type="InterPro" id="IPR047194">
    <property type="entry name" value="CwlT-like_lysozyme"/>
</dbReference>
<dbReference type="InterPro" id="IPR000064">
    <property type="entry name" value="NLP_P60_dom"/>
</dbReference>
<dbReference type="PANTHER" id="PTHR47053:SF5">
    <property type="entry name" value="BIFUNCTIONAL MURAMIDASE_DL-ENDOPEPTIDASE CWLT"/>
    <property type="match status" value="1"/>
</dbReference>
<evidence type="ECO:0000256" key="1">
    <source>
        <dbReference type="ARBA" id="ARBA00007074"/>
    </source>
</evidence>
<evidence type="ECO:0000259" key="5">
    <source>
        <dbReference type="PROSITE" id="PS51935"/>
    </source>
</evidence>
<organism evidence="6 7">
    <name type="scientific">Sporosarcina globispora</name>
    <name type="common">Bacillus globisporus</name>
    <dbReference type="NCBI Taxonomy" id="1459"/>
    <lineage>
        <taxon>Bacteria</taxon>
        <taxon>Bacillati</taxon>
        <taxon>Bacillota</taxon>
        <taxon>Bacilli</taxon>
        <taxon>Bacillales</taxon>
        <taxon>Caryophanaceae</taxon>
        <taxon>Sporosarcina</taxon>
    </lineage>
</organism>
<evidence type="ECO:0000256" key="4">
    <source>
        <dbReference type="ARBA" id="ARBA00022807"/>
    </source>
</evidence>
<accession>A0A0M0G180</accession>
<dbReference type="GO" id="GO:0006508">
    <property type="term" value="P:proteolysis"/>
    <property type="evidence" value="ECO:0007669"/>
    <property type="project" value="UniProtKB-KW"/>
</dbReference>
<gene>
    <name evidence="6" type="ORF">AF332_27470</name>
</gene>
<dbReference type="PROSITE" id="PS51935">
    <property type="entry name" value="NLPC_P60"/>
    <property type="match status" value="1"/>
</dbReference>
<keyword evidence="2" id="KW-0645">Protease</keyword>
<dbReference type="SUPFAM" id="SSF53955">
    <property type="entry name" value="Lysozyme-like"/>
    <property type="match status" value="1"/>
</dbReference>